<evidence type="ECO:0000256" key="2">
    <source>
        <dbReference type="ARBA" id="ARBA00022679"/>
    </source>
</evidence>
<dbReference type="OMA" id="GEINWLT"/>
<dbReference type="EC" id="2.7.1.150" evidence="1"/>
<evidence type="ECO:0000256" key="8">
    <source>
        <dbReference type="PROSITE-ProRule" id="PRU00781"/>
    </source>
</evidence>
<evidence type="ECO:0000256" key="7">
    <source>
        <dbReference type="ARBA" id="ARBA00077223"/>
    </source>
</evidence>
<proteinExistence type="predicted"/>
<evidence type="ECO:0000256" key="5">
    <source>
        <dbReference type="ARBA" id="ARBA00022840"/>
    </source>
</evidence>
<sequence>MCHACASEETNMNEVNFDLACSTSCYKMCDHGDGSSTVTGEINWLTMDSSPCSTPYGSPMFSRENSFSSFASCFSSLGDSLMDSDTEEETELQDTGQLYPNTLLSDDLMEQGEGSLIRVEECQLSDIAIVDDGATFPIPADQNISSGYPQLETLEDSKEKNDATNIISDSDLSYEQHQEILSDNQFIETKCGVSVENVDLKQSGFIDVEKVTSLPMAGGDIIQLNEQVMDRHDSTMENTIVYNNISNTEPDMKNGANFDNENECLYPLVLPSFDADPLIWLPPEPENKEDDFDTVLNICDQSENYSTGWGESSLNVNLAERSRESREDQLQKVMSEVMNGQFKILVSRFLAAEGFSLSDGGTNKNWLDIVASLSWDAAQLVKPDASSGNEMDPGMYVKVKCIASGSYKQSEVINGLVFKKGASHKQMRANIKHPKLLLLQGALGYSSTGLSSINSMKQENEHLEKTLCEMIGKCQPDVILVEKAVSRNVNEYIQKQRVAVVSEMNIHRLERIARCTGSPVMSLQDVLAKPSLTKQCESLHFEKFVEEHNITGEDGRKSCKTFLFLEGFPRPLGCTILLKGATREELKKIKRVLHFTVFAAYHLILETSFFADQKLFTTDKITTGKQKCFKTNPQLLGPCYDSSKNTDTMKHSTPTCDDQYANQEKLIHTEKSIPLHLHDSKIMVPEDPASEKHIDSKGVQSYSPLPVMDPSTTFMQDTSSSDYAESNTCDGFDGSTFTNNSKEVQKFQEAVDGNFSGSGAALNTQDILISMSSQHIKNKAVCDQNHLSRITYYGYFDTSLGRHLQDNLLNEKQSCLSCGESPEAHMYSYTHHNGILTVLVKRLPLESSLSGEAQGKIWMWTRCLRCNAKPNRRVIISSSARNLSFGKFLELSFSTHSAAKKLPACGHLLHRDCLRFFGLGSKVAMFRYSSVEIYSARKPPLTLEFNNRNKKDWLDVEVNNVLLKWKQLFSEIENVIQGLRSRYSTQAMGKDTNVSVYEGLLLEVASMLMQEKHEVEVSLKAFNQVAIPKSFAHEILDLNWLYQQLLLGFYVWDLRLLHTLHYIKFSTTSSDNSIHESTVKNELKNSGSIAIQDAPAVKNTGIERKEATINSYGSCDDSCANKILDKAQLTDKLIIKEHELPIYQDHDVRSSLSSQGKVAESGSHQFETSVEKSIALPFMNHEQPAASKVNKMYGGAIPSDDAGKWVWNRFSHLEMEYKKELRGGSLDNFHLINKYTPCSSSLTRLKHEMDLGHFIVGRGGNILSISEEEVSSIIAYALTMSEQQGSYSDAAPSNLERNASLLPPMLSPNESLENNRNFSRFTSPISPEESTPQFYDSFLSALKDQHPEIDLNNEKIAPRRKYTVVCVYAKQFQELRKICCPSELAYISSISRCKHWNAQGGKSKVFFAKSMDDRFIIKQIKKTEFDSFLEFGLEYFKHFSVSQVSSNPTCLAKILGIYQVKETRNGKETRTNFMVMENLLFGHNIIRRYDLKGALFSRYVPDSKNPEKVLLDQNFIEDMRTMPIYIEGKTKNLMERAIWNDTAFLSLMNVMDYSLLVGVDKQKKELVFGIIDYLRQYTWDKQLESWVKTSLVVPKNLSPTVISPREYKIRFRGFMSQYFLSVPNA</sequence>
<dbReference type="InterPro" id="IPR027483">
    <property type="entry name" value="PInositol-4-P-4/5-kinase_C_sf"/>
</dbReference>
<protein>
    <recommendedName>
        <fullName evidence="1">1-phosphatidylinositol-3-phosphate 5-kinase</fullName>
        <ecNumber evidence="1">2.7.1.150</ecNumber>
    </recommendedName>
    <alternativeName>
        <fullName evidence="7">Phosphatidylinositol 3-phosphate 5-kinase type III</fullName>
    </alternativeName>
</protein>
<gene>
    <name evidence="10" type="ORF">SEVIR_5G403900v2</name>
</gene>
<organism evidence="10 11">
    <name type="scientific">Setaria viridis</name>
    <name type="common">Green bristlegrass</name>
    <name type="synonym">Setaria italica subsp. viridis</name>
    <dbReference type="NCBI Taxonomy" id="4556"/>
    <lineage>
        <taxon>Eukaryota</taxon>
        <taxon>Viridiplantae</taxon>
        <taxon>Streptophyta</taxon>
        <taxon>Embryophyta</taxon>
        <taxon>Tracheophyta</taxon>
        <taxon>Spermatophyta</taxon>
        <taxon>Magnoliopsida</taxon>
        <taxon>Liliopsida</taxon>
        <taxon>Poales</taxon>
        <taxon>Poaceae</taxon>
        <taxon>PACMAD clade</taxon>
        <taxon>Panicoideae</taxon>
        <taxon>Panicodae</taxon>
        <taxon>Paniceae</taxon>
        <taxon>Cenchrinae</taxon>
        <taxon>Setaria</taxon>
    </lineage>
</organism>
<dbReference type="Proteomes" id="UP000298652">
    <property type="component" value="Chromosome 5"/>
</dbReference>
<evidence type="ECO:0000313" key="11">
    <source>
        <dbReference type="Proteomes" id="UP000298652"/>
    </source>
</evidence>
<keyword evidence="5 8" id="KW-0067">ATP-binding</keyword>
<dbReference type="Pfam" id="PF01504">
    <property type="entry name" value="PIP5K"/>
    <property type="match status" value="1"/>
</dbReference>
<keyword evidence="2 8" id="KW-0808">Transferase</keyword>
<evidence type="ECO:0000256" key="4">
    <source>
        <dbReference type="ARBA" id="ARBA00022777"/>
    </source>
</evidence>
<dbReference type="EMBL" id="CM016556">
    <property type="protein sequence ID" value="TKW17975.1"/>
    <property type="molecule type" value="Genomic_DNA"/>
</dbReference>
<dbReference type="PANTHER" id="PTHR45748:SF8">
    <property type="entry name" value="1-PHOSPHATIDYLINOSITOL-3-PHOSPHATE 5-KINASE"/>
    <property type="match status" value="1"/>
</dbReference>
<dbReference type="GO" id="GO:0046854">
    <property type="term" value="P:phosphatidylinositol phosphate biosynthetic process"/>
    <property type="evidence" value="ECO:0007669"/>
    <property type="project" value="TreeGrafter"/>
</dbReference>
<dbReference type="FunFam" id="3.30.800.10:FF:000008">
    <property type="entry name" value="Putative 1-phosphatidylinositol-3-phosphate 5-kinase FAB1D"/>
    <property type="match status" value="1"/>
</dbReference>
<name>A0A4U6URL0_SETVI</name>
<evidence type="ECO:0000256" key="6">
    <source>
        <dbReference type="ARBA" id="ARBA00023464"/>
    </source>
</evidence>
<evidence type="ECO:0000256" key="3">
    <source>
        <dbReference type="ARBA" id="ARBA00022741"/>
    </source>
</evidence>
<keyword evidence="3 8" id="KW-0547">Nucleotide-binding</keyword>
<dbReference type="SMART" id="SM00330">
    <property type="entry name" value="PIPKc"/>
    <property type="match status" value="1"/>
</dbReference>
<dbReference type="Gene3D" id="3.50.7.10">
    <property type="entry name" value="GroEL"/>
    <property type="match status" value="1"/>
</dbReference>
<dbReference type="PANTHER" id="PTHR45748">
    <property type="entry name" value="1-PHOSPHATIDYLINOSITOL 3-PHOSPHATE 5-KINASE-RELATED"/>
    <property type="match status" value="1"/>
</dbReference>
<dbReference type="InterPro" id="IPR002423">
    <property type="entry name" value="Cpn60/GroEL/TCP-1"/>
</dbReference>
<reference evidence="10" key="1">
    <citation type="submission" date="2019-03" db="EMBL/GenBank/DDBJ databases">
        <title>WGS assembly of Setaria viridis.</title>
        <authorList>
            <person name="Huang P."/>
            <person name="Jenkins J."/>
            <person name="Grimwood J."/>
            <person name="Barry K."/>
            <person name="Healey A."/>
            <person name="Mamidi S."/>
            <person name="Sreedasyam A."/>
            <person name="Shu S."/>
            <person name="Feldman M."/>
            <person name="Wu J."/>
            <person name="Yu Y."/>
            <person name="Chen C."/>
            <person name="Johnson J."/>
            <person name="Rokhsar D."/>
            <person name="Baxter I."/>
            <person name="Schmutz J."/>
            <person name="Brutnell T."/>
            <person name="Kellogg E."/>
        </authorList>
    </citation>
    <scope>NUCLEOTIDE SEQUENCE [LARGE SCALE GENOMIC DNA]</scope>
</reference>
<dbReference type="FunFam" id="3.50.7.10:FF:000007">
    <property type="entry name" value="1-phosphatidylinositol 3-phosphate 5-kinase isoform X1"/>
    <property type="match status" value="1"/>
</dbReference>
<dbReference type="SUPFAM" id="SSF56104">
    <property type="entry name" value="SAICAR synthase-like"/>
    <property type="match status" value="1"/>
</dbReference>
<dbReference type="CDD" id="cd17300">
    <property type="entry name" value="PIPKc_PIKfyve"/>
    <property type="match status" value="1"/>
</dbReference>
<feature type="domain" description="PIPK" evidence="9">
    <location>
        <begin position="1304"/>
        <end position="1619"/>
    </location>
</feature>
<dbReference type="SUPFAM" id="SSF54849">
    <property type="entry name" value="GroEL-intermediate domain like"/>
    <property type="match status" value="1"/>
</dbReference>
<keyword evidence="11" id="KW-1185">Reference proteome</keyword>
<evidence type="ECO:0000313" key="10">
    <source>
        <dbReference type="EMBL" id="TKW17975.1"/>
    </source>
</evidence>
<accession>A0A4U6URL0</accession>
<dbReference type="InterPro" id="IPR027484">
    <property type="entry name" value="PInositol-4-P-5-kinase_N"/>
</dbReference>
<dbReference type="SUPFAM" id="SSF52029">
    <property type="entry name" value="GroEL apical domain-like"/>
    <property type="match status" value="1"/>
</dbReference>
<dbReference type="Gramene" id="TKW17975">
    <property type="protein sequence ID" value="TKW17975"/>
    <property type="gene ID" value="SEVIR_5G403900v2"/>
</dbReference>
<dbReference type="PROSITE" id="PS51455">
    <property type="entry name" value="PIPK"/>
    <property type="match status" value="1"/>
</dbReference>
<dbReference type="InterPro" id="IPR027410">
    <property type="entry name" value="TCP-1-like_intermed_sf"/>
</dbReference>
<dbReference type="Gene3D" id="3.30.810.10">
    <property type="entry name" value="2-Layer Sandwich"/>
    <property type="match status" value="1"/>
</dbReference>
<dbReference type="InterPro" id="IPR044769">
    <property type="entry name" value="PIKfyve_PIPKc"/>
</dbReference>
<dbReference type="FunFam" id="3.30.810.10:FF:000001">
    <property type="entry name" value="1-phosphatidylinositol 3-phosphate 5-kinase FAB1"/>
    <property type="match status" value="1"/>
</dbReference>
<dbReference type="InterPro" id="IPR002498">
    <property type="entry name" value="PInositol-4-P-4/5-kinase_core"/>
</dbReference>
<evidence type="ECO:0000256" key="1">
    <source>
        <dbReference type="ARBA" id="ARBA00012009"/>
    </source>
</evidence>
<evidence type="ECO:0000259" key="9">
    <source>
        <dbReference type="PROSITE" id="PS51455"/>
    </source>
</evidence>
<dbReference type="InterPro" id="IPR027409">
    <property type="entry name" value="GroEL-like_apical_dom_sf"/>
</dbReference>
<dbReference type="Gene3D" id="3.30.800.10">
    <property type="entry name" value="Phosphatidylinositol Phosphate Kinase II Beta"/>
    <property type="match status" value="1"/>
</dbReference>
<dbReference type="GO" id="GO:0000285">
    <property type="term" value="F:1-phosphatidylinositol-3-phosphate 5-kinase activity"/>
    <property type="evidence" value="ECO:0007669"/>
    <property type="project" value="UniProtKB-EC"/>
</dbReference>
<dbReference type="Pfam" id="PF00118">
    <property type="entry name" value="Cpn60_TCP1"/>
    <property type="match status" value="1"/>
</dbReference>
<keyword evidence="4 8" id="KW-0418">Kinase</keyword>
<comment type="subunit">
    <text evidence="6">Component of the PI(3,5)P2 regulatory complex at least composed of ATG18, SAC/FIG4, FAB1 and VAC14.</text>
</comment>
<dbReference type="GO" id="GO:0010008">
    <property type="term" value="C:endosome membrane"/>
    <property type="evidence" value="ECO:0007669"/>
    <property type="project" value="TreeGrafter"/>
</dbReference>
<dbReference type="CDD" id="cd03334">
    <property type="entry name" value="Fab1_TCP"/>
    <property type="match status" value="1"/>
</dbReference>
<dbReference type="GO" id="GO:0005524">
    <property type="term" value="F:ATP binding"/>
    <property type="evidence" value="ECO:0007669"/>
    <property type="project" value="UniProtKB-UniRule"/>
</dbReference>